<evidence type="ECO:0000259" key="4">
    <source>
        <dbReference type="Pfam" id="PF01593"/>
    </source>
</evidence>
<protein>
    <recommendedName>
        <fullName evidence="3">Pyridine nucleotide-disulfide oxidoreductase domain-containing protein 2</fullName>
    </recommendedName>
</protein>
<name>A0A0U0ZP03_9MYCO</name>
<dbReference type="EMBL" id="CSWP01000006">
    <property type="protein sequence ID" value="CPV60794.1"/>
    <property type="molecule type" value="Genomic_DNA"/>
</dbReference>
<dbReference type="PANTHER" id="PTHR10668:SF103">
    <property type="entry name" value="PYRIDINE NUCLEOTIDE-DISULFIDE OXIDOREDUCTASE DOMAIN-CONTAINING PROTEIN 2"/>
    <property type="match status" value="1"/>
</dbReference>
<evidence type="ECO:0000256" key="2">
    <source>
        <dbReference type="ARBA" id="ARBA00038825"/>
    </source>
</evidence>
<evidence type="ECO:0000313" key="6">
    <source>
        <dbReference type="Proteomes" id="UP000045782"/>
    </source>
</evidence>
<dbReference type="AlphaFoldDB" id="A0A0U0ZP03"/>
<dbReference type="SUPFAM" id="SSF51905">
    <property type="entry name" value="FAD/NAD(P)-binding domain"/>
    <property type="match status" value="1"/>
</dbReference>
<gene>
    <name evidence="5" type="ORF">ERS075579_03279</name>
</gene>
<dbReference type="GO" id="GO:0016491">
    <property type="term" value="F:oxidoreductase activity"/>
    <property type="evidence" value="ECO:0007669"/>
    <property type="project" value="InterPro"/>
</dbReference>
<accession>A0A0U0ZP03</accession>
<evidence type="ECO:0000256" key="3">
    <source>
        <dbReference type="ARBA" id="ARBA00040298"/>
    </source>
</evidence>
<dbReference type="Proteomes" id="UP000045782">
    <property type="component" value="Unassembled WGS sequence"/>
</dbReference>
<dbReference type="Gene3D" id="3.50.50.60">
    <property type="entry name" value="FAD/NAD(P)-binding domain"/>
    <property type="match status" value="2"/>
</dbReference>
<comment type="function">
    <text evidence="1">Probable oxidoreductase that may play a role as regulator of mitochondrial function.</text>
</comment>
<evidence type="ECO:0000313" key="5">
    <source>
        <dbReference type="EMBL" id="CPV60794.1"/>
    </source>
</evidence>
<dbReference type="Pfam" id="PF01593">
    <property type="entry name" value="Amino_oxidase"/>
    <property type="match status" value="1"/>
</dbReference>
<evidence type="ECO:0000256" key="1">
    <source>
        <dbReference type="ARBA" id="ARBA00037217"/>
    </source>
</evidence>
<dbReference type="InterPro" id="IPR036188">
    <property type="entry name" value="FAD/NAD-bd_sf"/>
</dbReference>
<sequence>MTSNTSTLPSPIPDAPDYVVIGAGHNGLTAACYLARAGHRVAVLEASPSIGGMTTTNAILPKAPQHLFNEGAIQATGIFGLSGVAEDLELHKYGLQMIPVDPAHVQLAPDGSSLAIWKDARRTADELRRFSPNDARAWLDLANALDPAMDLVVAYMKAHPLRPWTKEMASAVARAVRHPKRLWSLRHFATASHTEFLEETFESELPKGALAAMAAFSQMRLDMTAWAMIYLGIVQKTPNLMPVGGTISLPAAMHRCLIAHGGTVHTNSRVKEIVVSNDRVTALRLDNDRVVRPRLGVISTCNPVITLNELLPEGTLDRKLAVRAKDIPIRKTHATSLKINVALKGHVSMARHEKWRGNDIDLRRHLVAWHTLKEQDAAWNAVVRGEWPDPVPVSCSMIPSAVDPSQAPEGGSTFYLWSGVIPVTPNEPWEDVRDKIGDSVLRNCAEYYEGIDSLEIDRAVLGGPDIEERFNAPAGNVYHVDPLITRFGPLKPAPGLGAYKTPIDGLYLSGAGTHPVGGVCALPGKLAAQTALRVQQSQKR</sequence>
<comment type="subunit">
    <text evidence="2">Interacts with COX5B; this interaction may contribute to localize PYROXD2 to the inner face of the inner mitochondrial membrane.</text>
</comment>
<feature type="domain" description="Amine oxidase" evidence="4">
    <location>
        <begin position="27"/>
        <end position="347"/>
    </location>
</feature>
<organism evidence="5 6">
    <name type="scientific">Mycobacteroides abscessus</name>
    <dbReference type="NCBI Taxonomy" id="36809"/>
    <lineage>
        <taxon>Bacteria</taxon>
        <taxon>Bacillati</taxon>
        <taxon>Actinomycetota</taxon>
        <taxon>Actinomycetes</taxon>
        <taxon>Mycobacteriales</taxon>
        <taxon>Mycobacteriaceae</taxon>
        <taxon>Mycobacteroides</taxon>
    </lineage>
</organism>
<reference evidence="5 6" key="1">
    <citation type="submission" date="2015-03" db="EMBL/GenBank/DDBJ databases">
        <authorList>
            <person name="Murphy D."/>
        </authorList>
    </citation>
    <scope>NUCLEOTIDE SEQUENCE [LARGE SCALE GENOMIC DNA]</scope>
    <source>
        <strain evidence="5 6">PAP088</strain>
    </source>
</reference>
<proteinExistence type="predicted"/>
<dbReference type="RefSeq" id="WP_005101949.1">
    <property type="nucleotide sequence ID" value="NZ_CSTW01000011.1"/>
</dbReference>
<dbReference type="PANTHER" id="PTHR10668">
    <property type="entry name" value="PHYTOENE DEHYDROGENASE"/>
    <property type="match status" value="1"/>
</dbReference>
<dbReference type="InterPro" id="IPR002937">
    <property type="entry name" value="Amino_oxidase"/>
</dbReference>